<dbReference type="Proteomes" id="UP000178764">
    <property type="component" value="Unassembled WGS sequence"/>
</dbReference>
<sequence>MMKIEIDQSGRIEYTSKLSVVAYSNSANKSLLITAKDKRKIQAIYRRIGQPRLFAQKVFAVAIFALIKNKKTDIKLTAQDFFDLAFAK</sequence>
<proteinExistence type="predicted"/>
<dbReference type="AlphaFoldDB" id="A0A1F5DPB0"/>
<accession>A0A1F5DPB0</accession>
<protein>
    <submittedName>
        <fullName evidence="1">Uncharacterized protein</fullName>
    </submittedName>
</protein>
<organism evidence="1 2">
    <name type="scientific">Candidatus Berkelbacteria bacterium RBG_13_40_8</name>
    <dbReference type="NCBI Taxonomy" id="1797467"/>
    <lineage>
        <taxon>Bacteria</taxon>
        <taxon>Candidatus Berkelbacteria</taxon>
    </lineage>
</organism>
<dbReference type="EMBL" id="MEZT01000008">
    <property type="protein sequence ID" value="OGD56998.1"/>
    <property type="molecule type" value="Genomic_DNA"/>
</dbReference>
<reference evidence="1 2" key="1">
    <citation type="journal article" date="2016" name="Nat. Commun.">
        <title>Thousands of microbial genomes shed light on interconnected biogeochemical processes in an aquifer system.</title>
        <authorList>
            <person name="Anantharaman K."/>
            <person name="Brown C.T."/>
            <person name="Hug L.A."/>
            <person name="Sharon I."/>
            <person name="Castelle C.J."/>
            <person name="Probst A.J."/>
            <person name="Thomas B.C."/>
            <person name="Singh A."/>
            <person name="Wilkins M.J."/>
            <person name="Karaoz U."/>
            <person name="Brodie E.L."/>
            <person name="Williams K.H."/>
            <person name="Hubbard S.S."/>
            <person name="Banfield J.F."/>
        </authorList>
    </citation>
    <scope>NUCLEOTIDE SEQUENCE [LARGE SCALE GENOMIC DNA]</scope>
</reference>
<comment type="caution">
    <text evidence="1">The sequence shown here is derived from an EMBL/GenBank/DDBJ whole genome shotgun (WGS) entry which is preliminary data.</text>
</comment>
<name>A0A1F5DPB0_9BACT</name>
<evidence type="ECO:0000313" key="2">
    <source>
        <dbReference type="Proteomes" id="UP000178764"/>
    </source>
</evidence>
<gene>
    <name evidence="1" type="ORF">A2V71_02640</name>
</gene>
<evidence type="ECO:0000313" key="1">
    <source>
        <dbReference type="EMBL" id="OGD56998.1"/>
    </source>
</evidence>